<dbReference type="Proteomes" id="UP001501570">
    <property type="component" value="Unassembled WGS sequence"/>
</dbReference>
<evidence type="ECO:0000313" key="2">
    <source>
        <dbReference type="Proteomes" id="UP001501570"/>
    </source>
</evidence>
<keyword evidence="2" id="KW-1185">Reference proteome</keyword>
<accession>A0ABP9SCE0</accession>
<dbReference type="RefSeq" id="WP_345634898.1">
    <property type="nucleotide sequence ID" value="NZ_BAABJQ010000020.1"/>
</dbReference>
<reference evidence="2" key="1">
    <citation type="journal article" date="2019" name="Int. J. Syst. Evol. Microbiol.">
        <title>The Global Catalogue of Microorganisms (GCM) 10K type strain sequencing project: providing services to taxonomists for standard genome sequencing and annotation.</title>
        <authorList>
            <consortium name="The Broad Institute Genomics Platform"/>
            <consortium name="The Broad Institute Genome Sequencing Center for Infectious Disease"/>
            <person name="Wu L."/>
            <person name="Ma J."/>
        </authorList>
    </citation>
    <scope>NUCLEOTIDE SEQUENCE [LARGE SCALE GENOMIC DNA]</scope>
    <source>
        <strain evidence="2">JCM 18304</strain>
    </source>
</reference>
<name>A0ABP9SCE0_9ACTN</name>
<organism evidence="1 2">
    <name type="scientific">Rugosimonospora acidiphila</name>
    <dbReference type="NCBI Taxonomy" id="556531"/>
    <lineage>
        <taxon>Bacteria</taxon>
        <taxon>Bacillati</taxon>
        <taxon>Actinomycetota</taxon>
        <taxon>Actinomycetes</taxon>
        <taxon>Micromonosporales</taxon>
        <taxon>Micromonosporaceae</taxon>
        <taxon>Rugosimonospora</taxon>
    </lineage>
</organism>
<protein>
    <submittedName>
        <fullName evidence="1">Uncharacterized protein</fullName>
    </submittedName>
</protein>
<sequence>MIAAELVGLWDSRPYDYGSMESYSLAFRADGNGWSTYENAAGGISVGRFTWTCPEVGVVEVRYSTTISGSWEPGRAGLATIDERGPDDTVVLTGYSIGEDLTPMATEPFTALHLEHPIEFGRNFGLVRRDIHDEDGPAFGIGDA</sequence>
<proteinExistence type="predicted"/>
<dbReference type="EMBL" id="BAABJQ010000020">
    <property type="protein sequence ID" value="GAA5194154.1"/>
    <property type="molecule type" value="Genomic_DNA"/>
</dbReference>
<evidence type="ECO:0000313" key="1">
    <source>
        <dbReference type="EMBL" id="GAA5194154.1"/>
    </source>
</evidence>
<gene>
    <name evidence="1" type="ORF">GCM10023322_57890</name>
</gene>
<comment type="caution">
    <text evidence="1">The sequence shown here is derived from an EMBL/GenBank/DDBJ whole genome shotgun (WGS) entry which is preliminary data.</text>
</comment>